<evidence type="ECO:0000259" key="9">
    <source>
        <dbReference type="PROSITE" id="PS51379"/>
    </source>
</evidence>
<dbReference type="GO" id="GO:0052693">
    <property type="term" value="F:epoxyqueuosine reductase activity"/>
    <property type="evidence" value="ECO:0007669"/>
    <property type="project" value="TreeGrafter"/>
</dbReference>
<keyword evidence="8" id="KW-0411">Iron-sulfur</keyword>
<dbReference type="Proteomes" id="UP000243547">
    <property type="component" value="Unassembled WGS sequence"/>
</dbReference>
<dbReference type="GO" id="GO:0008616">
    <property type="term" value="P:tRNA queuosine(34) biosynthetic process"/>
    <property type="evidence" value="ECO:0007669"/>
    <property type="project" value="UniProtKB-KW"/>
</dbReference>
<evidence type="ECO:0000313" key="10">
    <source>
        <dbReference type="EMBL" id="SHK03568.1"/>
    </source>
</evidence>
<keyword evidence="3" id="KW-0819">tRNA processing</keyword>
<sequence>MLKEKIREKGKELGFCQVGFTHPAPFEEYKIVLEKLKRLNNYPPFVPEDINLRTDPKLIMENCKTIIAVAFPYINYVKLSLLYPPAKDEGYISPSAWGLDYHILVKDKMEELICFINGQTKGQYQFMSFVDTGPLSDREIAKRAGIGFVGKNSSLITKEMGSFVWLGHILTDLELSPDSIDTIDNLNCGDCNLCIQSCPTNAIKEDWIIDYSKCLANVLIQKGALPLEIQEKMGKRIYGCDTCQLVCPKNKEILKKYCHSNASLGWIKLQELIELSNKSFKNKYGNTAFSWRGKGVLSRNAKTIIEKNKDLQ</sequence>
<name>A0A1M6P6N2_9FIRM</name>
<dbReference type="PROSITE" id="PS00198">
    <property type="entry name" value="4FE4S_FER_1"/>
    <property type="match status" value="1"/>
</dbReference>
<dbReference type="Pfam" id="PF08331">
    <property type="entry name" value="QueG_DUF1730"/>
    <property type="match status" value="1"/>
</dbReference>
<keyword evidence="7" id="KW-0408">Iron</keyword>
<gene>
    <name evidence="10" type="ORF">SAMN02745227_01350</name>
</gene>
<keyword evidence="11" id="KW-1185">Reference proteome</keyword>
<dbReference type="NCBIfam" id="TIGR00276">
    <property type="entry name" value="tRNA epoxyqueuosine(34) reductase QueG"/>
    <property type="match status" value="1"/>
</dbReference>
<evidence type="ECO:0000256" key="1">
    <source>
        <dbReference type="ARBA" id="ARBA00022485"/>
    </source>
</evidence>
<protein>
    <submittedName>
        <fullName evidence="10">Epoxyqueuosine reductase</fullName>
    </submittedName>
</protein>
<evidence type="ECO:0000313" key="11">
    <source>
        <dbReference type="Proteomes" id="UP000243547"/>
    </source>
</evidence>
<keyword evidence="1" id="KW-0004">4Fe-4S</keyword>
<feature type="domain" description="4Fe-4S ferredoxin-type" evidence="9">
    <location>
        <begin position="179"/>
        <end position="208"/>
    </location>
</feature>
<keyword evidence="6" id="KW-0560">Oxidoreductase</keyword>
<dbReference type="GO" id="GO:0051539">
    <property type="term" value="F:4 iron, 4 sulfur cluster binding"/>
    <property type="evidence" value="ECO:0007669"/>
    <property type="project" value="UniProtKB-KW"/>
</dbReference>
<organism evidence="10 11">
    <name type="scientific">Anaerobranca californiensis DSM 14826</name>
    <dbReference type="NCBI Taxonomy" id="1120989"/>
    <lineage>
        <taxon>Bacteria</taxon>
        <taxon>Bacillati</taxon>
        <taxon>Bacillota</taxon>
        <taxon>Clostridia</taxon>
        <taxon>Eubacteriales</taxon>
        <taxon>Proteinivoracaceae</taxon>
        <taxon>Anaerobranca</taxon>
    </lineage>
</organism>
<reference evidence="11" key="1">
    <citation type="submission" date="2016-11" db="EMBL/GenBank/DDBJ databases">
        <authorList>
            <person name="Varghese N."/>
            <person name="Submissions S."/>
        </authorList>
    </citation>
    <scope>NUCLEOTIDE SEQUENCE [LARGE SCALE GENOMIC DNA]</scope>
    <source>
        <strain evidence="11">DSM 14826</strain>
    </source>
</reference>
<dbReference type="STRING" id="1120989.SAMN02745227_01350"/>
<evidence type="ECO:0000256" key="8">
    <source>
        <dbReference type="ARBA" id="ARBA00023014"/>
    </source>
</evidence>
<dbReference type="PANTHER" id="PTHR30002">
    <property type="entry name" value="EPOXYQUEUOSINE REDUCTASE"/>
    <property type="match status" value="1"/>
</dbReference>
<dbReference type="SUPFAM" id="SSF54862">
    <property type="entry name" value="4Fe-4S ferredoxins"/>
    <property type="match status" value="1"/>
</dbReference>
<dbReference type="Pfam" id="PF13484">
    <property type="entry name" value="Fer4_16"/>
    <property type="match status" value="1"/>
</dbReference>
<dbReference type="InterPro" id="IPR017900">
    <property type="entry name" value="4Fe4S_Fe_S_CS"/>
</dbReference>
<evidence type="ECO:0000256" key="6">
    <source>
        <dbReference type="ARBA" id="ARBA00023002"/>
    </source>
</evidence>
<dbReference type="Gene3D" id="3.30.70.20">
    <property type="match status" value="1"/>
</dbReference>
<proteinExistence type="predicted"/>
<dbReference type="RefSeq" id="WP_072907334.1">
    <property type="nucleotide sequence ID" value="NZ_FRAI01000013.1"/>
</dbReference>
<dbReference type="InterPro" id="IPR017896">
    <property type="entry name" value="4Fe4S_Fe-S-bd"/>
</dbReference>
<dbReference type="PROSITE" id="PS51379">
    <property type="entry name" value="4FE4S_FER_2"/>
    <property type="match status" value="1"/>
</dbReference>
<dbReference type="InterPro" id="IPR004453">
    <property type="entry name" value="QueG"/>
</dbReference>
<dbReference type="GO" id="GO:0046872">
    <property type="term" value="F:metal ion binding"/>
    <property type="evidence" value="ECO:0007669"/>
    <property type="project" value="UniProtKB-KW"/>
</dbReference>
<dbReference type="EMBL" id="FRAI01000013">
    <property type="protein sequence ID" value="SHK03568.1"/>
    <property type="molecule type" value="Genomic_DNA"/>
</dbReference>
<dbReference type="InterPro" id="IPR013542">
    <property type="entry name" value="QueG_DUF1730"/>
</dbReference>
<evidence type="ECO:0000256" key="7">
    <source>
        <dbReference type="ARBA" id="ARBA00023004"/>
    </source>
</evidence>
<dbReference type="OrthoDB" id="9784571at2"/>
<accession>A0A1M6P6N2</accession>
<evidence type="ECO:0000256" key="3">
    <source>
        <dbReference type="ARBA" id="ARBA00022694"/>
    </source>
</evidence>
<evidence type="ECO:0000256" key="5">
    <source>
        <dbReference type="ARBA" id="ARBA00022785"/>
    </source>
</evidence>
<keyword evidence="2" id="KW-0963">Cytoplasm</keyword>
<keyword evidence="5" id="KW-0671">Queuosine biosynthesis</keyword>
<dbReference type="PANTHER" id="PTHR30002:SF4">
    <property type="entry name" value="EPOXYQUEUOSINE REDUCTASE"/>
    <property type="match status" value="1"/>
</dbReference>
<evidence type="ECO:0000256" key="2">
    <source>
        <dbReference type="ARBA" id="ARBA00022490"/>
    </source>
</evidence>
<keyword evidence="4" id="KW-0479">Metal-binding</keyword>
<evidence type="ECO:0000256" key="4">
    <source>
        <dbReference type="ARBA" id="ARBA00022723"/>
    </source>
</evidence>
<dbReference type="AlphaFoldDB" id="A0A1M6P6N2"/>